<evidence type="ECO:0000256" key="1">
    <source>
        <dbReference type="SAM" id="MobiDB-lite"/>
    </source>
</evidence>
<reference evidence="2 3" key="1">
    <citation type="journal article" date="2015" name="Genome Biol. Evol.">
        <title>Phylogenomic analyses indicate that early fungi evolved digesting cell walls of algal ancestors of land plants.</title>
        <authorList>
            <person name="Chang Y."/>
            <person name="Wang S."/>
            <person name="Sekimoto S."/>
            <person name="Aerts A.L."/>
            <person name="Choi C."/>
            <person name="Clum A."/>
            <person name="LaButti K.M."/>
            <person name="Lindquist E.A."/>
            <person name="Yee Ngan C."/>
            <person name="Ohm R.A."/>
            <person name="Salamov A.A."/>
            <person name="Grigoriev I.V."/>
            <person name="Spatafora J.W."/>
            <person name="Berbee M.L."/>
        </authorList>
    </citation>
    <scope>NUCLEOTIDE SEQUENCE [LARGE SCALE GENOMIC DNA]</scope>
    <source>
        <strain evidence="2 3">NRRL 28638</strain>
    </source>
</reference>
<feature type="compositionally biased region" description="Low complexity" evidence="1">
    <location>
        <begin position="98"/>
        <end position="107"/>
    </location>
</feature>
<sequence>MSDINLEVINDNIRARILDTINYLKRKPNAEVDEIMKYLEPERQEPSAYCYKHAPGKIERVLSKDIKGDIIAKSEKPVELILNSMQNSGTSAEKSKSKYSSKANSNNFTRKFMKNENLRKQVDPNSSSSTHFTTYSHSSKARYRNSDEIKLDKISNNFSVKDDIFVEDIHTTGTSSAAKKINFRELNCK</sequence>
<proteinExistence type="predicted"/>
<dbReference type="AlphaFoldDB" id="A0A137P8E2"/>
<organism evidence="2 3">
    <name type="scientific">Conidiobolus coronatus (strain ATCC 28846 / CBS 209.66 / NRRL 28638)</name>
    <name type="common">Delacroixia coronata</name>
    <dbReference type="NCBI Taxonomy" id="796925"/>
    <lineage>
        <taxon>Eukaryota</taxon>
        <taxon>Fungi</taxon>
        <taxon>Fungi incertae sedis</taxon>
        <taxon>Zoopagomycota</taxon>
        <taxon>Entomophthoromycotina</taxon>
        <taxon>Entomophthoromycetes</taxon>
        <taxon>Entomophthorales</taxon>
        <taxon>Ancylistaceae</taxon>
        <taxon>Conidiobolus</taxon>
    </lineage>
</organism>
<accession>A0A137P8E2</accession>
<dbReference type="EMBL" id="KQ964478">
    <property type="protein sequence ID" value="KXN71273.1"/>
    <property type="molecule type" value="Genomic_DNA"/>
</dbReference>
<dbReference type="Proteomes" id="UP000070444">
    <property type="component" value="Unassembled WGS sequence"/>
</dbReference>
<evidence type="ECO:0000313" key="2">
    <source>
        <dbReference type="EMBL" id="KXN71273.1"/>
    </source>
</evidence>
<feature type="region of interest" description="Disordered" evidence="1">
    <location>
        <begin position="87"/>
        <end position="139"/>
    </location>
</feature>
<name>A0A137P8E2_CONC2</name>
<feature type="compositionally biased region" description="Basic and acidic residues" evidence="1">
    <location>
        <begin position="113"/>
        <end position="122"/>
    </location>
</feature>
<feature type="compositionally biased region" description="Low complexity" evidence="1">
    <location>
        <begin position="126"/>
        <end position="138"/>
    </location>
</feature>
<protein>
    <submittedName>
        <fullName evidence="2">Uncharacterized protein</fullName>
    </submittedName>
</protein>
<gene>
    <name evidence="2" type="ORF">CONCODRAFT_6003</name>
</gene>
<evidence type="ECO:0000313" key="3">
    <source>
        <dbReference type="Proteomes" id="UP000070444"/>
    </source>
</evidence>
<keyword evidence="3" id="KW-1185">Reference proteome</keyword>